<name>A0A0R3RM24_9BILA</name>
<proteinExistence type="predicted"/>
<feature type="transmembrane region" description="Helical" evidence="1">
    <location>
        <begin position="7"/>
        <end position="32"/>
    </location>
</feature>
<dbReference type="AlphaFoldDB" id="A0A0R3RM24"/>
<dbReference type="InterPro" id="IPR039545">
    <property type="entry name" value="PGAP2"/>
</dbReference>
<keyword evidence="1" id="KW-1133">Transmembrane helix</keyword>
<keyword evidence="3" id="KW-1185">Reference proteome</keyword>
<evidence type="ECO:0000259" key="2">
    <source>
        <dbReference type="Pfam" id="PF10277"/>
    </source>
</evidence>
<sequence>LQGRLSYYLKLTFCTIYLLSVPILLTSFLLYWRVCVTAAYDVFAICEYIGVFLNIAYHGCAFYDIRYKAIFSVRLVEAAQFSENYSRRIM</sequence>
<reference evidence="4" key="1">
    <citation type="submission" date="2017-02" db="UniProtKB">
        <authorList>
            <consortium name="WormBaseParasite"/>
        </authorList>
    </citation>
    <scope>IDENTIFICATION</scope>
</reference>
<dbReference type="GO" id="GO:0005789">
    <property type="term" value="C:endoplasmic reticulum membrane"/>
    <property type="evidence" value="ECO:0007669"/>
    <property type="project" value="TreeGrafter"/>
</dbReference>
<evidence type="ECO:0000313" key="4">
    <source>
        <dbReference type="WBParaSite" id="EEL_0000253301-mRNA-1"/>
    </source>
</evidence>
<evidence type="ECO:0000313" key="3">
    <source>
        <dbReference type="Proteomes" id="UP000050640"/>
    </source>
</evidence>
<feature type="domain" description="CWH43-like N-terminal" evidence="2">
    <location>
        <begin position="3"/>
        <end position="66"/>
    </location>
</feature>
<dbReference type="InterPro" id="IPR019402">
    <property type="entry name" value="CWH43_N"/>
</dbReference>
<dbReference type="GO" id="GO:0000139">
    <property type="term" value="C:Golgi membrane"/>
    <property type="evidence" value="ECO:0007669"/>
    <property type="project" value="InterPro"/>
</dbReference>
<dbReference type="PANTHER" id="PTHR12892">
    <property type="entry name" value="FGF RECEPTOR ACTIVATING PROTEIN 1"/>
    <property type="match status" value="1"/>
</dbReference>
<dbReference type="STRING" id="1147741.A0A0R3RM24"/>
<dbReference type="Pfam" id="PF10277">
    <property type="entry name" value="Frag1"/>
    <property type="match status" value="1"/>
</dbReference>
<dbReference type="Proteomes" id="UP000050640">
    <property type="component" value="Unplaced"/>
</dbReference>
<accession>A0A0R3RM24</accession>
<evidence type="ECO:0000256" key="1">
    <source>
        <dbReference type="SAM" id="Phobius"/>
    </source>
</evidence>
<protein>
    <submittedName>
        <fullName evidence="4">G protein-coupled receptor</fullName>
    </submittedName>
</protein>
<keyword evidence="1" id="KW-0812">Transmembrane</keyword>
<dbReference type="PANTHER" id="PTHR12892:SF9">
    <property type="entry name" value="POST-GPI ATTACHMENT TO PROTEINS FACTOR 2-LIKE"/>
    <property type="match status" value="1"/>
</dbReference>
<keyword evidence="1" id="KW-0472">Membrane</keyword>
<feature type="transmembrane region" description="Helical" evidence="1">
    <location>
        <begin position="38"/>
        <end position="57"/>
    </location>
</feature>
<dbReference type="GO" id="GO:0006506">
    <property type="term" value="P:GPI anchor biosynthetic process"/>
    <property type="evidence" value="ECO:0007669"/>
    <property type="project" value="TreeGrafter"/>
</dbReference>
<dbReference type="WBParaSite" id="EEL_0000253301-mRNA-1">
    <property type="protein sequence ID" value="EEL_0000253301-mRNA-1"/>
    <property type="gene ID" value="EEL_0000253301"/>
</dbReference>
<organism evidence="3 4">
    <name type="scientific">Elaeophora elaphi</name>
    <dbReference type="NCBI Taxonomy" id="1147741"/>
    <lineage>
        <taxon>Eukaryota</taxon>
        <taxon>Metazoa</taxon>
        <taxon>Ecdysozoa</taxon>
        <taxon>Nematoda</taxon>
        <taxon>Chromadorea</taxon>
        <taxon>Rhabditida</taxon>
        <taxon>Spirurina</taxon>
        <taxon>Spiruromorpha</taxon>
        <taxon>Filarioidea</taxon>
        <taxon>Onchocercidae</taxon>
        <taxon>Elaeophora</taxon>
    </lineage>
</organism>